<keyword evidence="1" id="KW-0472">Membrane</keyword>
<sequence length="211" mass="23786">MPSNSVTRAIVKVLGDCTLIILCLPCICCMVAVGGKRGTCVKRGHPRRRPVLPQPFPKTWINIQQLARAGQPQACQFLMLPLELRQCIYKQVLGGRVVHVRLVGAYGDTRFRVQSTYYQPINNPNNDLQRLDNPAERILTVVLLSCCQVYLKAQSVLLQRNTFHFSVDKFEMVVLAGLGTPCLPDICSVYLYHNYRATQYVPPWAAVFPLL</sequence>
<gene>
    <name evidence="3" type="ORF">MVEN_01074200</name>
</gene>
<proteinExistence type="predicted"/>
<dbReference type="InterPro" id="IPR056632">
    <property type="entry name" value="DUF7730"/>
</dbReference>
<evidence type="ECO:0000313" key="4">
    <source>
        <dbReference type="Proteomes" id="UP000620124"/>
    </source>
</evidence>
<reference evidence="3" key="1">
    <citation type="submission" date="2020-05" db="EMBL/GenBank/DDBJ databases">
        <title>Mycena genomes resolve the evolution of fungal bioluminescence.</title>
        <authorList>
            <person name="Tsai I.J."/>
        </authorList>
    </citation>
    <scope>NUCLEOTIDE SEQUENCE</scope>
    <source>
        <strain evidence="3">CCC161011</strain>
    </source>
</reference>
<evidence type="ECO:0000313" key="3">
    <source>
        <dbReference type="EMBL" id="KAF7353883.1"/>
    </source>
</evidence>
<comment type="caution">
    <text evidence="3">The sequence shown here is derived from an EMBL/GenBank/DDBJ whole genome shotgun (WGS) entry which is preliminary data.</text>
</comment>
<dbReference type="AlphaFoldDB" id="A0A8H6Y485"/>
<organism evidence="3 4">
    <name type="scientific">Mycena venus</name>
    <dbReference type="NCBI Taxonomy" id="2733690"/>
    <lineage>
        <taxon>Eukaryota</taxon>
        <taxon>Fungi</taxon>
        <taxon>Dikarya</taxon>
        <taxon>Basidiomycota</taxon>
        <taxon>Agaricomycotina</taxon>
        <taxon>Agaricomycetes</taxon>
        <taxon>Agaricomycetidae</taxon>
        <taxon>Agaricales</taxon>
        <taxon>Marasmiineae</taxon>
        <taxon>Mycenaceae</taxon>
        <taxon>Mycena</taxon>
    </lineage>
</organism>
<dbReference type="Pfam" id="PF24864">
    <property type="entry name" value="DUF7730"/>
    <property type="match status" value="1"/>
</dbReference>
<protein>
    <recommendedName>
        <fullName evidence="2">DUF7730 domain-containing protein</fullName>
    </recommendedName>
</protein>
<evidence type="ECO:0000259" key="2">
    <source>
        <dbReference type="Pfam" id="PF24864"/>
    </source>
</evidence>
<feature type="transmembrane region" description="Helical" evidence="1">
    <location>
        <begin position="13"/>
        <end position="33"/>
    </location>
</feature>
<keyword evidence="4" id="KW-1185">Reference proteome</keyword>
<keyword evidence="1" id="KW-0812">Transmembrane</keyword>
<name>A0A8H6Y485_9AGAR</name>
<dbReference type="PANTHER" id="PTHR38790:SF9">
    <property type="entry name" value="F-BOX DOMAIN-CONTAINING PROTEIN"/>
    <property type="match status" value="1"/>
</dbReference>
<dbReference type="EMBL" id="JACAZI010000008">
    <property type="protein sequence ID" value="KAF7353883.1"/>
    <property type="molecule type" value="Genomic_DNA"/>
</dbReference>
<keyword evidence="1" id="KW-1133">Transmembrane helix</keyword>
<dbReference type="PANTHER" id="PTHR38790">
    <property type="entry name" value="2EXR DOMAIN-CONTAINING PROTEIN-RELATED"/>
    <property type="match status" value="1"/>
</dbReference>
<feature type="domain" description="DUF7730" evidence="2">
    <location>
        <begin position="73"/>
        <end position="201"/>
    </location>
</feature>
<evidence type="ECO:0000256" key="1">
    <source>
        <dbReference type="SAM" id="Phobius"/>
    </source>
</evidence>
<dbReference type="OrthoDB" id="2993949at2759"/>
<accession>A0A8H6Y485</accession>
<dbReference type="Proteomes" id="UP000620124">
    <property type="component" value="Unassembled WGS sequence"/>
</dbReference>